<evidence type="ECO:0000313" key="2">
    <source>
        <dbReference type="Proteomes" id="UP001163324"/>
    </source>
</evidence>
<protein>
    <submittedName>
        <fullName evidence="1">Uncharacterized protein</fullName>
    </submittedName>
</protein>
<evidence type="ECO:0000313" key="1">
    <source>
        <dbReference type="EMBL" id="KAI9900787.1"/>
    </source>
</evidence>
<dbReference type="EMBL" id="CM047943">
    <property type="protein sequence ID" value="KAI9900787.1"/>
    <property type="molecule type" value="Genomic_DNA"/>
</dbReference>
<proteinExistence type="predicted"/>
<name>A0ACC0V335_9HYPO</name>
<keyword evidence="2" id="KW-1185">Reference proteome</keyword>
<comment type="caution">
    <text evidence="1">The sequence shown here is derived from an EMBL/GenBank/DDBJ whole genome shotgun (WGS) entry which is preliminary data.</text>
</comment>
<gene>
    <name evidence="1" type="ORF">N3K66_005049</name>
</gene>
<organism evidence="1 2">
    <name type="scientific">Trichothecium roseum</name>
    <dbReference type="NCBI Taxonomy" id="47278"/>
    <lineage>
        <taxon>Eukaryota</taxon>
        <taxon>Fungi</taxon>
        <taxon>Dikarya</taxon>
        <taxon>Ascomycota</taxon>
        <taxon>Pezizomycotina</taxon>
        <taxon>Sordariomycetes</taxon>
        <taxon>Hypocreomycetidae</taxon>
        <taxon>Hypocreales</taxon>
        <taxon>Hypocreales incertae sedis</taxon>
        <taxon>Trichothecium</taxon>
    </lineage>
</organism>
<sequence length="247" mass="27472">MFGHTEFPVIPTHLIIVCCHGVYTGGPCKGASEDEWLIAPFQAGETPTFTAHMRLGLEILESDPSSVLILSGPETELSEATSYLQLGVDNGFWGYELSEREVLCEQRAMDSYHNVLYSLTRFFAHYETWPGRVTVVSHEFKKARIIEGHCAAIGLRNVGFAGIDPPAKSDPSALAQEKRGIQQALVDWQEDPHGRGPKLAGKRRQRNIHNTWQGIMPKDHNHSGGLITQGEDDEETLVDDAPRPWNT</sequence>
<accession>A0ACC0V335</accession>
<dbReference type="Proteomes" id="UP001163324">
    <property type="component" value="Chromosome 4"/>
</dbReference>
<reference evidence="1" key="1">
    <citation type="submission" date="2022-10" db="EMBL/GenBank/DDBJ databases">
        <title>Complete Genome of Trichothecium roseum strain YXFP-22015, a Plant Pathogen Isolated from Citrus.</title>
        <authorList>
            <person name="Wang Y."/>
            <person name="Zhu L."/>
        </authorList>
    </citation>
    <scope>NUCLEOTIDE SEQUENCE</scope>
    <source>
        <strain evidence="1">YXFP-22015</strain>
    </source>
</reference>